<dbReference type="Proteomes" id="UP001197770">
    <property type="component" value="Unassembled WGS sequence"/>
</dbReference>
<accession>A0ABS8GW20</accession>
<organism evidence="2 3">
    <name type="scientific">Leeuwenhoekiella parthenopeia</name>
    <dbReference type="NCBI Taxonomy" id="2890320"/>
    <lineage>
        <taxon>Bacteria</taxon>
        <taxon>Pseudomonadati</taxon>
        <taxon>Bacteroidota</taxon>
        <taxon>Flavobacteriia</taxon>
        <taxon>Flavobacteriales</taxon>
        <taxon>Flavobacteriaceae</taxon>
        <taxon>Leeuwenhoekiella</taxon>
    </lineage>
</organism>
<comment type="caution">
    <text evidence="2">The sequence shown here is derived from an EMBL/GenBank/DDBJ whole genome shotgun (WGS) entry which is preliminary data.</text>
</comment>
<feature type="domain" description="Restriction endonuclease type IV Mrr" evidence="1">
    <location>
        <begin position="7"/>
        <end position="95"/>
    </location>
</feature>
<evidence type="ECO:0000313" key="2">
    <source>
        <dbReference type="EMBL" id="MCC4214214.1"/>
    </source>
</evidence>
<gene>
    <name evidence="2" type="ORF">LLW17_15915</name>
</gene>
<keyword evidence="3" id="KW-1185">Reference proteome</keyword>
<dbReference type="GO" id="GO:0004519">
    <property type="term" value="F:endonuclease activity"/>
    <property type="evidence" value="ECO:0007669"/>
    <property type="project" value="UniProtKB-KW"/>
</dbReference>
<evidence type="ECO:0000313" key="3">
    <source>
        <dbReference type="Proteomes" id="UP001197770"/>
    </source>
</evidence>
<name>A0ABS8GW20_9FLAO</name>
<dbReference type="RefSeq" id="WP_228231277.1">
    <property type="nucleotide sequence ID" value="NZ_JAJGMW010000025.1"/>
</dbReference>
<keyword evidence="2" id="KW-0540">Nuclease</keyword>
<keyword evidence="2" id="KW-0378">Hydrolase</keyword>
<evidence type="ECO:0000259" key="1">
    <source>
        <dbReference type="Pfam" id="PF04471"/>
    </source>
</evidence>
<dbReference type="Pfam" id="PF04471">
    <property type="entry name" value="Mrr_cat"/>
    <property type="match status" value="1"/>
</dbReference>
<dbReference type="InterPro" id="IPR007560">
    <property type="entry name" value="Restrct_endonuc_IV_Mrr"/>
</dbReference>
<reference evidence="2 3" key="1">
    <citation type="submission" date="2021-11" db="EMBL/GenBank/DDBJ databases">
        <title>Seasonal and diel survey of microbial diversity of the Tyrrhenian coast.</title>
        <authorList>
            <person name="Gattoni G."/>
            <person name="Corral P."/>
        </authorList>
    </citation>
    <scope>NUCLEOTIDE SEQUENCE [LARGE SCALE GENOMIC DNA]</scope>
    <source>
        <strain evidence="2 3">Mr9</strain>
    </source>
</reference>
<dbReference type="EMBL" id="JAJGMW010000025">
    <property type="protein sequence ID" value="MCC4214214.1"/>
    <property type="molecule type" value="Genomic_DNA"/>
</dbReference>
<sequence>MQYDYSKLNDREFELLGASIITKILNQRVETFKPGRDGGVDGRFWLGKNREGILQCKHYTKTPLSKLFSKLKNEEVIKVAKLKPSRYILITSKELSRLDKQKIKKIFDPYIIYESDIFGKEDLNHFLSNKNNQDVVEQNFKLWITSASVLDIIYNNAIRGRSESTI</sequence>
<keyword evidence="2" id="KW-0255">Endonuclease</keyword>
<protein>
    <submittedName>
        <fullName evidence="2">Restriction endonuclease</fullName>
    </submittedName>
</protein>
<proteinExistence type="predicted"/>
<dbReference type="Gene3D" id="3.40.1350.10">
    <property type="match status" value="1"/>
</dbReference>
<dbReference type="InterPro" id="IPR011856">
    <property type="entry name" value="tRNA_endonuc-like_dom_sf"/>
</dbReference>